<feature type="compositionally biased region" description="Polar residues" evidence="1">
    <location>
        <begin position="503"/>
        <end position="516"/>
    </location>
</feature>
<comment type="caution">
    <text evidence="2">The sequence shown here is derived from an EMBL/GenBank/DDBJ whole genome shotgun (WGS) entry which is preliminary data.</text>
</comment>
<feature type="compositionally biased region" description="Polar residues" evidence="1">
    <location>
        <begin position="408"/>
        <end position="422"/>
    </location>
</feature>
<evidence type="ECO:0000313" key="2">
    <source>
        <dbReference type="EMBL" id="KAG5481673.1"/>
    </source>
</evidence>
<dbReference type="AlphaFoldDB" id="A0A836KXK8"/>
<organism evidence="2 3">
    <name type="scientific">Leishmania enriettii</name>
    <dbReference type="NCBI Taxonomy" id="5663"/>
    <lineage>
        <taxon>Eukaryota</taxon>
        <taxon>Discoba</taxon>
        <taxon>Euglenozoa</taxon>
        <taxon>Kinetoplastea</taxon>
        <taxon>Metakinetoplastina</taxon>
        <taxon>Trypanosomatida</taxon>
        <taxon>Trypanosomatidae</taxon>
        <taxon>Leishmaniinae</taxon>
        <taxon>Leishmania</taxon>
    </lineage>
</organism>
<feature type="compositionally biased region" description="Basic and acidic residues" evidence="1">
    <location>
        <begin position="136"/>
        <end position="150"/>
    </location>
</feature>
<dbReference type="EMBL" id="JAFHKP010000018">
    <property type="protein sequence ID" value="KAG5481673.1"/>
    <property type="molecule type" value="Genomic_DNA"/>
</dbReference>
<feature type="compositionally biased region" description="Polar residues" evidence="1">
    <location>
        <begin position="331"/>
        <end position="341"/>
    </location>
</feature>
<gene>
    <name evidence="2" type="ORF">CUR178_07026</name>
</gene>
<proteinExistence type="predicted"/>
<feature type="compositionally biased region" description="Low complexity" evidence="1">
    <location>
        <begin position="60"/>
        <end position="72"/>
    </location>
</feature>
<feature type="region of interest" description="Disordered" evidence="1">
    <location>
        <begin position="459"/>
        <end position="479"/>
    </location>
</feature>
<dbReference type="GeneID" id="94174185"/>
<evidence type="ECO:0000313" key="3">
    <source>
        <dbReference type="Proteomes" id="UP000674179"/>
    </source>
</evidence>
<keyword evidence="3" id="KW-1185">Reference proteome</keyword>
<feature type="region of interest" description="Disordered" evidence="1">
    <location>
        <begin position="392"/>
        <end position="427"/>
    </location>
</feature>
<feature type="compositionally biased region" description="Low complexity" evidence="1">
    <location>
        <begin position="281"/>
        <end position="294"/>
    </location>
</feature>
<dbReference type="OrthoDB" id="267414at2759"/>
<feature type="region of interest" description="Disordered" evidence="1">
    <location>
        <begin position="503"/>
        <end position="531"/>
    </location>
</feature>
<reference evidence="2 3" key="1">
    <citation type="submission" date="2021-02" db="EMBL/GenBank/DDBJ databases">
        <title>Leishmania (Mundinia) enrietti genome sequencing and assembly.</title>
        <authorList>
            <person name="Almutairi H."/>
            <person name="Gatherer D."/>
        </authorList>
    </citation>
    <scope>NUCLEOTIDE SEQUENCE [LARGE SCALE GENOMIC DNA]</scope>
    <source>
        <strain evidence="2">CUR178</strain>
    </source>
</reference>
<feature type="region of interest" description="Disordered" evidence="1">
    <location>
        <begin position="115"/>
        <end position="183"/>
    </location>
</feature>
<feature type="compositionally biased region" description="Low complexity" evidence="1">
    <location>
        <begin position="115"/>
        <end position="131"/>
    </location>
</feature>
<dbReference type="KEGG" id="lenr:94174185"/>
<feature type="region of interest" description="Disordered" evidence="1">
    <location>
        <begin position="37"/>
        <end position="95"/>
    </location>
</feature>
<name>A0A836KXK8_LEIEN</name>
<sequence length="567" mass="61536">MQAYIDSICNRAPPSTAPQVRATKSALLLQSHREAKRRQLDQARSNDSATWLKHSRRLARAPAARWPAQTCPAGPPPRPRPCRSQSSGAYDELTQTPVTSSVAAAVSPWYPLFTSASPSPVTSPSRQQQQPRARCASKERDKADYTREARGPPLSHALGAESSKSVSASARGGRRLYDGISDNGESGCREVVDALRASATERGSCILPSPTLSQRPAWTLWNPPLHGGQRHVVQGDAASLFQTPSRLRCLSPTCTSPVPSTRAESKLPCAVRASTARLVTSSSAPSRSSISALAGQTHTSLSRLVDRSEPQRSCRPVSAPQQEQPARVHSTCESYDSNGPHTTDAEAAAPTQRWPLSSPSCPSLSSLISSEFFGRGPEATMRRRAEHSLKVVQQEGHPRTRLSATAPCETSSFRKLSQQANQPRPGADYRCRDVHNCSLRDLQEGLYTRLQRRLNNLATLPSSSTSPTNSKAAAQSAPSAPLLADMDAVVRLWRDTRVALRQQMQHRSSIRTQQHSAPPRGRWPNGEEDEEGVVVDGVARRILAERAASRAYLLAGAAATHREESSH</sequence>
<dbReference type="RefSeq" id="XP_067693854.1">
    <property type="nucleotide sequence ID" value="XM_067838675.1"/>
</dbReference>
<feature type="region of interest" description="Disordered" evidence="1">
    <location>
        <begin position="278"/>
        <end position="360"/>
    </location>
</feature>
<accession>A0A836KXK8</accession>
<dbReference type="Proteomes" id="UP000674179">
    <property type="component" value="Chromosome 18"/>
</dbReference>
<protein>
    <submittedName>
        <fullName evidence="2">Uncharacterized protein</fullName>
    </submittedName>
</protein>
<evidence type="ECO:0000256" key="1">
    <source>
        <dbReference type="SAM" id="MobiDB-lite"/>
    </source>
</evidence>